<dbReference type="InterPro" id="IPR006059">
    <property type="entry name" value="SBP"/>
</dbReference>
<dbReference type="EMBL" id="JACCBJ010000001">
    <property type="protein sequence ID" value="NYD75116.1"/>
    <property type="molecule type" value="Genomic_DNA"/>
</dbReference>
<evidence type="ECO:0000256" key="1">
    <source>
        <dbReference type="SAM" id="SignalP"/>
    </source>
</evidence>
<dbReference type="Proteomes" id="UP000589620">
    <property type="component" value="Unassembled WGS sequence"/>
</dbReference>
<feature type="signal peptide" evidence="1">
    <location>
        <begin position="1"/>
        <end position="22"/>
    </location>
</feature>
<dbReference type="PROSITE" id="PS51257">
    <property type="entry name" value="PROKAR_LIPOPROTEIN"/>
    <property type="match status" value="1"/>
</dbReference>
<organism evidence="2 3">
    <name type="scientific">Leifsonia soli</name>
    <dbReference type="NCBI Taxonomy" id="582665"/>
    <lineage>
        <taxon>Bacteria</taxon>
        <taxon>Bacillati</taxon>
        <taxon>Actinomycetota</taxon>
        <taxon>Actinomycetes</taxon>
        <taxon>Micrococcales</taxon>
        <taxon>Microbacteriaceae</taxon>
        <taxon>Leifsonia</taxon>
    </lineage>
</organism>
<feature type="chain" id="PRO_5032290955" evidence="1">
    <location>
        <begin position="23"/>
        <end position="447"/>
    </location>
</feature>
<reference evidence="2 3" key="1">
    <citation type="submission" date="2020-07" db="EMBL/GenBank/DDBJ databases">
        <title>Sequencing the genomes of 1000 actinobacteria strains.</title>
        <authorList>
            <person name="Klenk H.-P."/>
        </authorList>
    </citation>
    <scope>NUCLEOTIDE SEQUENCE [LARGE SCALE GENOMIC DNA]</scope>
    <source>
        <strain evidence="2 3">DSM 23871</strain>
    </source>
</reference>
<accession>A0A852T0Q0</accession>
<dbReference type="Pfam" id="PF01547">
    <property type="entry name" value="SBP_bac_1"/>
    <property type="match status" value="1"/>
</dbReference>
<keyword evidence="2" id="KW-0762">Sugar transport</keyword>
<dbReference type="Gene3D" id="3.40.190.10">
    <property type="entry name" value="Periplasmic binding protein-like II"/>
    <property type="match status" value="1"/>
</dbReference>
<dbReference type="AlphaFoldDB" id="A0A852T0Q0"/>
<dbReference type="InterPro" id="IPR050490">
    <property type="entry name" value="Bact_solute-bd_prot1"/>
</dbReference>
<gene>
    <name evidence="2" type="ORF">BJ963_002635</name>
</gene>
<sequence>MKRTRVIAALAVAMVAVGGLSACSPGGSTSTGGPVTISVMEFQQTRIDSIKKLLPGFEAAMKKQGKDIKVKLVADVLTDDQFKTKITQQLIAGQAPDLIDLGDSLVPGFAGAGYLAPIDDYLDKWDGWKHYYPQFKKAMVRQDGHIYALVHDTGVQNLFYRKDILTSLGIDTSQPKTWDDLIARLEQVKEKTGDTPIVLPAGTAWGGGAWNEGFQPILGGTDKDYYSLKTGKWDLKSSGFPAVFDLYSTLYSKGLLPVQDLENPNPWEPTKYVKFPAGKIQVAAQGTWGWKYDWGPEGATPIPDLTTKVDTWQYPALRSGDKPFGWSGLGFGYATPAKSQHKDEAMLLAQYLSSGTPLADQLVASGAAAPRDDLADVKPYADEPKLLQAGKDLATSVYVPTGDGSDQIAQAIATSTELILNGKADGKQAYEAFVKDATDLLGPNLVK</sequence>
<keyword evidence="3" id="KW-1185">Reference proteome</keyword>
<keyword evidence="2" id="KW-0813">Transport</keyword>
<dbReference type="PANTHER" id="PTHR43649">
    <property type="entry name" value="ARABINOSE-BINDING PROTEIN-RELATED"/>
    <property type="match status" value="1"/>
</dbReference>
<proteinExistence type="predicted"/>
<evidence type="ECO:0000313" key="2">
    <source>
        <dbReference type="EMBL" id="NYD75116.1"/>
    </source>
</evidence>
<dbReference type="RefSeq" id="WP_179457142.1">
    <property type="nucleotide sequence ID" value="NZ_BAAAPX010000001.1"/>
</dbReference>
<comment type="caution">
    <text evidence="2">The sequence shown here is derived from an EMBL/GenBank/DDBJ whole genome shotgun (WGS) entry which is preliminary data.</text>
</comment>
<dbReference type="SUPFAM" id="SSF53850">
    <property type="entry name" value="Periplasmic binding protein-like II"/>
    <property type="match status" value="1"/>
</dbReference>
<name>A0A852T0Q0_9MICO</name>
<evidence type="ECO:0000313" key="3">
    <source>
        <dbReference type="Proteomes" id="UP000589620"/>
    </source>
</evidence>
<dbReference type="PANTHER" id="PTHR43649:SF12">
    <property type="entry name" value="DIACETYLCHITOBIOSE BINDING PROTEIN DASA"/>
    <property type="match status" value="1"/>
</dbReference>
<keyword evidence="1" id="KW-0732">Signal</keyword>
<protein>
    <submittedName>
        <fullName evidence="2">Multiple sugar transport system substrate-binding protein</fullName>
    </submittedName>
</protein>